<keyword evidence="2" id="KW-0472">Membrane</keyword>
<feature type="transmembrane region" description="Helical" evidence="2">
    <location>
        <begin position="480"/>
        <end position="502"/>
    </location>
</feature>
<gene>
    <name evidence="5" type="ORF">UR67_C0007G0029</name>
</gene>
<dbReference type="STRING" id="1618350.UR67_C0007G0029"/>
<evidence type="ECO:0000259" key="4">
    <source>
        <dbReference type="Pfam" id="PF19077"/>
    </source>
</evidence>
<dbReference type="InterPro" id="IPR044016">
    <property type="entry name" value="Big_13"/>
</dbReference>
<dbReference type="Pfam" id="PF00188">
    <property type="entry name" value="CAP"/>
    <property type="match status" value="1"/>
</dbReference>
<reference evidence="5 6" key="1">
    <citation type="journal article" date="2015" name="Nature">
        <title>rRNA introns, odd ribosomes, and small enigmatic genomes across a large radiation of phyla.</title>
        <authorList>
            <person name="Brown C.T."/>
            <person name="Hug L.A."/>
            <person name="Thomas B.C."/>
            <person name="Sharon I."/>
            <person name="Castelle C.J."/>
            <person name="Singh A."/>
            <person name="Wilkins M.J."/>
            <person name="Williams K.H."/>
            <person name="Banfield J.F."/>
        </authorList>
    </citation>
    <scope>NUCLEOTIDE SEQUENCE [LARGE SCALE GENOMIC DNA]</scope>
</reference>
<keyword evidence="2" id="KW-0812">Transmembrane</keyword>
<comment type="caution">
    <text evidence="5">The sequence shown here is derived from an EMBL/GenBank/DDBJ whole genome shotgun (WGS) entry which is preliminary data.</text>
</comment>
<organism evidence="5 6">
    <name type="scientific">candidate division CPR3 bacterium GW2011_GWF2_35_18</name>
    <dbReference type="NCBI Taxonomy" id="1618350"/>
    <lineage>
        <taxon>Bacteria</taxon>
        <taxon>Bacteria division CPR3</taxon>
    </lineage>
</organism>
<dbReference type="SUPFAM" id="SSF55797">
    <property type="entry name" value="PR-1-like"/>
    <property type="match status" value="1"/>
</dbReference>
<evidence type="ECO:0000256" key="1">
    <source>
        <dbReference type="SAM" id="MobiDB-lite"/>
    </source>
</evidence>
<dbReference type="Gene3D" id="2.60.40.10">
    <property type="entry name" value="Immunoglobulins"/>
    <property type="match status" value="1"/>
</dbReference>
<sequence>MQRFFIPSVKNKNRPYLIRSRALAFYCTVLIIFQVGFNLIFENKSGEVVAATSITASQLFQLTNDERSKLGLPVLTYNQKLANAAYNKGTDMFADQYWAHVAPDGTTPWNFILGAGYDYHYAGENLAKDFSSASSVVKAWMNSPSHRENIVNAEFKEMGIAVVTGIFEGQETTICVQMFGTLMTPAKETINNPTPAVPDNNQISQNNTTPTNNTQNTPVIEKDTTAPVPPVITSPQNHTTLNNDKPTISGTSAEKATIKIFDAQSELGSLPTDTQNSFSYRPEKSLAEGDHLFSATATDSSGNQSDHSEIVTIVIDTFPPFIDSESIVLEPFYRFSKKAIRIEVIVLADPKQVTASMGEYSLILQSDDNSHFSGILVPPEEIFNQYNKIKIESHDQAGNKTLTEKEIPEFPSQASIQNSGAVLGMLQTNTNDFINKIIPNNHSETSRMFYSIFGLGLMGLMALNSTVMEKKKIPLQGTNTLTHAVMLGISVMGVIWGNLGLITSGLSNIR</sequence>
<feature type="transmembrane region" description="Helical" evidence="2">
    <location>
        <begin position="21"/>
        <end position="41"/>
    </location>
</feature>
<name>A0A0G0BIL3_UNCC3</name>
<dbReference type="AlphaFoldDB" id="A0A0G0BIL3"/>
<feature type="compositionally biased region" description="Low complexity" evidence="1">
    <location>
        <begin position="205"/>
        <end position="218"/>
    </location>
</feature>
<accession>A0A0G0BIL3</accession>
<dbReference type="PANTHER" id="PTHR31157">
    <property type="entry name" value="SCP DOMAIN-CONTAINING PROTEIN"/>
    <property type="match status" value="1"/>
</dbReference>
<keyword evidence="2" id="KW-1133">Transmembrane helix</keyword>
<dbReference type="CDD" id="cd05379">
    <property type="entry name" value="CAP_bacterial"/>
    <property type="match status" value="1"/>
</dbReference>
<feature type="region of interest" description="Disordered" evidence="1">
    <location>
        <begin position="191"/>
        <end position="227"/>
    </location>
</feature>
<feature type="domain" description="SCP" evidence="3">
    <location>
        <begin position="61"/>
        <end position="168"/>
    </location>
</feature>
<evidence type="ECO:0000313" key="5">
    <source>
        <dbReference type="EMBL" id="KKP69324.1"/>
    </source>
</evidence>
<dbReference type="InterPro" id="IPR013783">
    <property type="entry name" value="Ig-like_fold"/>
</dbReference>
<evidence type="ECO:0000256" key="2">
    <source>
        <dbReference type="SAM" id="Phobius"/>
    </source>
</evidence>
<proteinExistence type="predicted"/>
<protein>
    <recommendedName>
        <fullName evidence="7">SCP domain-containing protein</fullName>
    </recommendedName>
</protein>
<dbReference type="InterPro" id="IPR014044">
    <property type="entry name" value="CAP_dom"/>
</dbReference>
<dbReference type="Gene3D" id="3.40.33.10">
    <property type="entry name" value="CAP"/>
    <property type="match status" value="1"/>
</dbReference>
<dbReference type="Pfam" id="PF19077">
    <property type="entry name" value="Big_13"/>
    <property type="match status" value="1"/>
</dbReference>
<dbReference type="PANTHER" id="PTHR31157:SF1">
    <property type="entry name" value="SCP DOMAIN-CONTAINING PROTEIN"/>
    <property type="match status" value="1"/>
</dbReference>
<feature type="compositionally biased region" description="Polar residues" evidence="1">
    <location>
        <begin position="191"/>
        <end position="204"/>
    </location>
</feature>
<feature type="transmembrane region" description="Helical" evidence="2">
    <location>
        <begin position="448"/>
        <end position="468"/>
    </location>
</feature>
<dbReference type="Proteomes" id="UP000034581">
    <property type="component" value="Unassembled WGS sequence"/>
</dbReference>
<evidence type="ECO:0008006" key="7">
    <source>
        <dbReference type="Google" id="ProtNLM"/>
    </source>
</evidence>
<dbReference type="InterPro" id="IPR035940">
    <property type="entry name" value="CAP_sf"/>
</dbReference>
<feature type="domain" description="Bacterial Ig-like" evidence="4">
    <location>
        <begin position="239"/>
        <end position="317"/>
    </location>
</feature>
<evidence type="ECO:0000313" key="6">
    <source>
        <dbReference type="Proteomes" id="UP000034581"/>
    </source>
</evidence>
<evidence type="ECO:0000259" key="3">
    <source>
        <dbReference type="Pfam" id="PF00188"/>
    </source>
</evidence>
<dbReference type="EMBL" id="LBQB01000007">
    <property type="protein sequence ID" value="KKP69324.1"/>
    <property type="molecule type" value="Genomic_DNA"/>
</dbReference>